<evidence type="ECO:0000313" key="3">
    <source>
        <dbReference type="Proteomes" id="UP000605013"/>
    </source>
</evidence>
<accession>A0ABS1WMR3</accession>
<keyword evidence="3" id="KW-1185">Reference proteome</keyword>
<evidence type="ECO:0000313" key="2">
    <source>
        <dbReference type="EMBL" id="MBL7560405.1"/>
    </source>
</evidence>
<proteinExistence type="predicted"/>
<protein>
    <submittedName>
        <fullName evidence="2">Uncharacterized protein</fullName>
    </submittedName>
</protein>
<reference evidence="2 3" key="1">
    <citation type="submission" date="2020-12" db="EMBL/GenBank/DDBJ databases">
        <title>Olleya sediminilitoris sp. nov., isolated from a tidal flat.</title>
        <authorList>
            <person name="Park S."/>
            <person name="Yoon J.-H."/>
        </authorList>
    </citation>
    <scope>NUCLEOTIDE SEQUENCE [LARGE SCALE GENOMIC DNA]</scope>
    <source>
        <strain evidence="2 3">YSTF-M6</strain>
    </source>
</reference>
<keyword evidence="1" id="KW-1133">Transmembrane helix</keyword>
<keyword evidence="1" id="KW-0472">Membrane</keyword>
<sequence>MKKALKYLLFILLSVAFSIFIFYLYVEDNTVEVFGLYYIAPPTGLLTGIIFLLINHFFLKKQTNKTTYYLTRALLYVLLYVIICSILLFGGDIIYELSN</sequence>
<organism evidence="2 3">
    <name type="scientific">Olleya sediminilitoris</name>
    <dbReference type="NCBI Taxonomy" id="2795739"/>
    <lineage>
        <taxon>Bacteria</taxon>
        <taxon>Pseudomonadati</taxon>
        <taxon>Bacteroidota</taxon>
        <taxon>Flavobacteriia</taxon>
        <taxon>Flavobacteriales</taxon>
        <taxon>Flavobacteriaceae</taxon>
    </lineage>
</organism>
<dbReference type="Proteomes" id="UP000605013">
    <property type="component" value="Unassembled WGS sequence"/>
</dbReference>
<name>A0ABS1WMR3_9FLAO</name>
<dbReference type="EMBL" id="JAEMEF010000010">
    <property type="protein sequence ID" value="MBL7560405.1"/>
    <property type="molecule type" value="Genomic_DNA"/>
</dbReference>
<feature type="transmembrane region" description="Helical" evidence="1">
    <location>
        <begin position="7"/>
        <end position="26"/>
    </location>
</feature>
<gene>
    <name evidence="2" type="ORF">JAO71_11385</name>
</gene>
<feature type="transmembrane region" description="Helical" evidence="1">
    <location>
        <begin position="38"/>
        <end position="58"/>
    </location>
</feature>
<feature type="transmembrane region" description="Helical" evidence="1">
    <location>
        <begin position="70"/>
        <end position="95"/>
    </location>
</feature>
<evidence type="ECO:0000256" key="1">
    <source>
        <dbReference type="SAM" id="Phobius"/>
    </source>
</evidence>
<comment type="caution">
    <text evidence="2">The sequence shown here is derived from an EMBL/GenBank/DDBJ whole genome shotgun (WGS) entry which is preliminary data.</text>
</comment>
<keyword evidence="1" id="KW-0812">Transmembrane</keyword>
<dbReference type="RefSeq" id="WP_116824224.1">
    <property type="nucleotide sequence ID" value="NZ_JAEMEF010000010.1"/>
</dbReference>